<dbReference type="FunFam" id="1.10.3730.10:FF:000001">
    <property type="entry name" value="Pyrroline-5-carboxylate reductase"/>
    <property type="match status" value="1"/>
</dbReference>
<protein>
    <recommendedName>
        <fullName evidence="4 5">Pyrroline-5-carboxylate reductase</fullName>
        <shortName evidence="4">P5C reductase</shortName>
        <shortName evidence="4">P5CR</shortName>
        <ecNumber evidence="4 5">1.5.1.2</ecNumber>
    </recommendedName>
    <alternativeName>
        <fullName evidence="4">PCA reductase</fullName>
    </alternativeName>
</protein>
<name>A0A378ICW5_9GAMM</name>
<keyword evidence="3 4" id="KW-0560">Oxidoreductase</keyword>
<dbReference type="EMBL" id="UGNW01000001">
    <property type="protein sequence ID" value="STX32401.1"/>
    <property type="molecule type" value="Genomic_DNA"/>
</dbReference>
<feature type="binding site" evidence="6">
    <location>
        <begin position="52"/>
        <end position="55"/>
    </location>
    <ligand>
        <name>NADP(+)</name>
        <dbReference type="ChEBI" id="CHEBI:58349"/>
    </ligand>
</feature>
<evidence type="ECO:0000313" key="13">
    <source>
        <dbReference type="Proteomes" id="UP000255066"/>
    </source>
</evidence>
<organism evidence="11 13">
    <name type="scientific">Legionella birminghamensis</name>
    <dbReference type="NCBI Taxonomy" id="28083"/>
    <lineage>
        <taxon>Bacteria</taxon>
        <taxon>Pseudomonadati</taxon>
        <taxon>Pseudomonadota</taxon>
        <taxon>Gammaproteobacteria</taxon>
        <taxon>Legionellales</taxon>
        <taxon>Legionellaceae</taxon>
        <taxon>Legionella</taxon>
    </lineage>
</organism>
<evidence type="ECO:0000256" key="3">
    <source>
        <dbReference type="ARBA" id="ARBA00023002"/>
    </source>
</evidence>
<dbReference type="SUPFAM" id="SSF51735">
    <property type="entry name" value="NAD(P)-binding Rossmann-fold domains"/>
    <property type="match status" value="1"/>
</dbReference>
<dbReference type="Gene3D" id="1.10.3730.10">
    <property type="entry name" value="ProC C-terminal domain-like"/>
    <property type="match status" value="1"/>
</dbReference>
<gene>
    <name evidence="4 11" type="primary">proC</name>
    <name evidence="10" type="ORF">Lbir_1617</name>
    <name evidence="11" type="ORF">NCTC12437_02186</name>
</gene>
<evidence type="ECO:0000313" key="12">
    <source>
        <dbReference type="Proteomes" id="UP000054735"/>
    </source>
</evidence>
<feature type="domain" description="Pyrroline-5-carboxylate reductase dimerisation" evidence="9">
    <location>
        <begin position="145"/>
        <end position="249"/>
    </location>
</feature>
<evidence type="ECO:0000313" key="10">
    <source>
        <dbReference type="EMBL" id="KTC71762.1"/>
    </source>
</evidence>
<dbReference type="InterPro" id="IPR053790">
    <property type="entry name" value="P5CR-like_CS"/>
</dbReference>
<accession>A0A378ICW5</accession>
<proteinExistence type="inferred from homology"/>
<reference evidence="10 12" key="1">
    <citation type="submission" date="2015-11" db="EMBL/GenBank/DDBJ databases">
        <title>Genomic analysis of 38 Legionella species identifies large and diverse effector repertoires.</title>
        <authorList>
            <person name="Burstein D."/>
            <person name="Amaro F."/>
            <person name="Zusman T."/>
            <person name="Lifshitz Z."/>
            <person name="Cohen O."/>
            <person name="Gilbert J.A."/>
            <person name="Pupko T."/>
            <person name="Shuman H.A."/>
            <person name="Segal G."/>
        </authorList>
    </citation>
    <scope>NUCLEOTIDE SEQUENCE [LARGE SCALE GENOMIC DNA]</scope>
    <source>
        <strain evidence="10 12">CDC#1407-AL-14</strain>
    </source>
</reference>
<dbReference type="Proteomes" id="UP000054735">
    <property type="component" value="Unassembled WGS sequence"/>
</dbReference>
<dbReference type="GO" id="GO:0055129">
    <property type="term" value="P:L-proline biosynthetic process"/>
    <property type="evidence" value="ECO:0007669"/>
    <property type="project" value="UniProtKB-UniRule"/>
</dbReference>
<feature type="binding site" evidence="6">
    <location>
        <position position="39"/>
    </location>
    <ligand>
        <name>NADPH</name>
        <dbReference type="ChEBI" id="CHEBI:57783"/>
    </ligand>
</feature>
<keyword evidence="2 4" id="KW-0521">NADP</keyword>
<keyword evidence="4 7" id="KW-0641">Proline biosynthesis</keyword>
<dbReference type="AlphaFoldDB" id="A0A378ICW5"/>
<evidence type="ECO:0000256" key="5">
    <source>
        <dbReference type="NCBIfam" id="TIGR00112"/>
    </source>
</evidence>
<dbReference type="PIRSF" id="PIRSF000193">
    <property type="entry name" value="Pyrrol-5-carb_rd"/>
    <property type="match status" value="1"/>
</dbReference>
<keyword evidence="4 7" id="KW-0028">Amino-acid biosynthesis</keyword>
<evidence type="ECO:0000256" key="4">
    <source>
        <dbReference type="HAMAP-Rule" id="MF_01925"/>
    </source>
</evidence>
<dbReference type="UniPathway" id="UPA00098">
    <property type="reaction ID" value="UER00361"/>
</dbReference>
<dbReference type="GO" id="GO:0004735">
    <property type="term" value="F:pyrroline-5-carboxylate reductase activity"/>
    <property type="evidence" value="ECO:0007669"/>
    <property type="project" value="UniProtKB-UniRule"/>
</dbReference>
<evidence type="ECO:0000259" key="8">
    <source>
        <dbReference type="Pfam" id="PF03807"/>
    </source>
</evidence>
<feature type="domain" description="Pyrroline-5-carboxylate reductase catalytic N-terminal" evidence="8">
    <location>
        <begin position="1"/>
        <end position="81"/>
    </location>
</feature>
<dbReference type="InterPro" id="IPR000304">
    <property type="entry name" value="Pyrroline-COOH_reductase"/>
</dbReference>
<dbReference type="PANTHER" id="PTHR11645">
    <property type="entry name" value="PYRROLINE-5-CARBOXYLATE REDUCTASE"/>
    <property type="match status" value="1"/>
</dbReference>
<evidence type="ECO:0000256" key="2">
    <source>
        <dbReference type="ARBA" id="ARBA00022857"/>
    </source>
</evidence>
<evidence type="ECO:0000259" key="9">
    <source>
        <dbReference type="Pfam" id="PF14748"/>
    </source>
</evidence>
<dbReference type="GO" id="GO:0005737">
    <property type="term" value="C:cytoplasm"/>
    <property type="evidence" value="ECO:0007669"/>
    <property type="project" value="UniProtKB-SubCell"/>
</dbReference>
<dbReference type="EMBL" id="LNXT01000019">
    <property type="protein sequence ID" value="KTC71762.1"/>
    <property type="molecule type" value="Genomic_DNA"/>
</dbReference>
<dbReference type="Pfam" id="PF14748">
    <property type="entry name" value="P5CR_dimer"/>
    <property type="match status" value="1"/>
</dbReference>
<dbReference type="InterPro" id="IPR029036">
    <property type="entry name" value="P5CR_dimer"/>
</dbReference>
<comment type="catalytic activity">
    <reaction evidence="4">
        <text>L-proline + NAD(+) = (S)-1-pyrroline-5-carboxylate + NADH + 2 H(+)</text>
        <dbReference type="Rhea" id="RHEA:14105"/>
        <dbReference type="ChEBI" id="CHEBI:15378"/>
        <dbReference type="ChEBI" id="CHEBI:17388"/>
        <dbReference type="ChEBI" id="CHEBI:57540"/>
        <dbReference type="ChEBI" id="CHEBI:57945"/>
        <dbReference type="ChEBI" id="CHEBI:60039"/>
        <dbReference type="EC" id="1.5.1.2"/>
    </reaction>
</comment>
<comment type="catalytic activity">
    <reaction evidence="4 7">
        <text>L-proline + NADP(+) = (S)-1-pyrroline-5-carboxylate + NADPH + 2 H(+)</text>
        <dbReference type="Rhea" id="RHEA:14109"/>
        <dbReference type="ChEBI" id="CHEBI:15378"/>
        <dbReference type="ChEBI" id="CHEBI:17388"/>
        <dbReference type="ChEBI" id="CHEBI:57783"/>
        <dbReference type="ChEBI" id="CHEBI:58349"/>
        <dbReference type="ChEBI" id="CHEBI:60039"/>
        <dbReference type="EC" id="1.5.1.2"/>
    </reaction>
</comment>
<sequence length="256" mass="27528">MAKAFANNLMSQPDIQLAVSSPSLPKGQPQANLLTHHDNTQVIDNADVVVLAVKPFKVNDILGEIGQLLPENAVLLSMAAGIRLSHLEHFCRKGQSIVRSMPNTPIAVGKGVTALVGNAWLKVEQRLMIERIFSPGGYAFWIDDEQLLNPVTALSGSGPAYVFLFIEALIRGAEKLGLSKDLAKKMAAQTILGAIELLDRSQSSPEVLRQNVTSAGGTTAAALDVLQKGGFMQLIEEALHKACERAKELGETYSTF</sequence>
<dbReference type="PROSITE" id="PS00521">
    <property type="entry name" value="P5CR"/>
    <property type="match status" value="1"/>
</dbReference>
<comment type="pathway">
    <text evidence="4 7">Amino-acid biosynthesis; L-proline biosynthesis; L-proline from L-glutamate 5-semialdehyde: step 1/1.</text>
</comment>
<keyword evidence="12" id="KW-1185">Reference proteome</keyword>
<reference evidence="11 13" key="2">
    <citation type="submission" date="2018-06" db="EMBL/GenBank/DDBJ databases">
        <authorList>
            <consortium name="Pathogen Informatics"/>
            <person name="Doyle S."/>
        </authorList>
    </citation>
    <scope>NUCLEOTIDE SEQUENCE [LARGE SCALE GENOMIC DNA]</scope>
    <source>
        <strain evidence="11 13">NCTC12437</strain>
    </source>
</reference>
<dbReference type="NCBIfam" id="TIGR00112">
    <property type="entry name" value="proC"/>
    <property type="match status" value="1"/>
</dbReference>
<dbReference type="PANTHER" id="PTHR11645:SF0">
    <property type="entry name" value="PYRROLINE-5-CARBOXYLATE REDUCTASE 3"/>
    <property type="match status" value="1"/>
</dbReference>
<dbReference type="Pfam" id="PF03807">
    <property type="entry name" value="F420_oxidored"/>
    <property type="match status" value="1"/>
</dbReference>
<dbReference type="InterPro" id="IPR008927">
    <property type="entry name" value="6-PGluconate_DH-like_C_sf"/>
</dbReference>
<evidence type="ECO:0000256" key="6">
    <source>
        <dbReference type="PIRSR" id="PIRSR000193-1"/>
    </source>
</evidence>
<dbReference type="Gene3D" id="3.40.50.720">
    <property type="entry name" value="NAD(P)-binding Rossmann-like Domain"/>
    <property type="match status" value="1"/>
</dbReference>
<comment type="similarity">
    <text evidence="1 4 7">Belongs to the pyrroline-5-carboxylate reductase family.</text>
</comment>
<dbReference type="HAMAP" id="MF_01925">
    <property type="entry name" value="P5C_reductase"/>
    <property type="match status" value="1"/>
</dbReference>
<evidence type="ECO:0000313" key="11">
    <source>
        <dbReference type="EMBL" id="STX32401.1"/>
    </source>
</evidence>
<evidence type="ECO:0000256" key="1">
    <source>
        <dbReference type="ARBA" id="ARBA00005525"/>
    </source>
</evidence>
<comment type="function">
    <text evidence="4">Catalyzes the reduction of 1-pyrroline-5-carboxylate (PCA) to L-proline.</text>
</comment>
<dbReference type="InterPro" id="IPR036291">
    <property type="entry name" value="NAD(P)-bd_dom_sf"/>
</dbReference>
<dbReference type="Proteomes" id="UP000255066">
    <property type="component" value="Unassembled WGS sequence"/>
</dbReference>
<keyword evidence="4" id="KW-0963">Cytoplasm</keyword>
<dbReference type="EC" id="1.5.1.2" evidence="4 5"/>
<dbReference type="SUPFAM" id="SSF48179">
    <property type="entry name" value="6-phosphogluconate dehydrogenase C-terminal domain-like"/>
    <property type="match status" value="1"/>
</dbReference>
<dbReference type="STRING" id="28083.Lbir_1617"/>
<evidence type="ECO:0000256" key="7">
    <source>
        <dbReference type="RuleBase" id="RU003903"/>
    </source>
</evidence>
<dbReference type="InterPro" id="IPR028939">
    <property type="entry name" value="P5C_Rdtase_cat_N"/>
</dbReference>
<comment type="subcellular location">
    <subcellularLocation>
        <location evidence="4">Cytoplasm</location>
    </subcellularLocation>
</comment>